<comment type="caution">
    <text evidence="3">The sequence shown here is derived from an EMBL/GenBank/DDBJ whole genome shotgun (WGS) entry which is preliminary data.</text>
</comment>
<dbReference type="EMBL" id="MAXA01000228">
    <property type="protein sequence ID" value="OHV25762.1"/>
    <property type="molecule type" value="Genomic_DNA"/>
</dbReference>
<feature type="transmembrane region" description="Helical" evidence="2">
    <location>
        <begin position="33"/>
        <end position="55"/>
    </location>
</feature>
<feature type="transmembrane region" description="Helical" evidence="2">
    <location>
        <begin position="144"/>
        <end position="164"/>
    </location>
</feature>
<sequence length="254" mass="26038">MGSPGAAGLPGRRAVAGSSAAVSSVVSSGRASWLVPAGLLLLSAVPVAAGALRVGELAGGARATAENARFVAQPVPVVVHIIGASLYSVLGAFQFSPGLRRRAPRWHRATGRLLIPCGLAVAFTGVWMTLFYDLPPADGVVLAGLRIIVGTVMGSAVILGVVAVRRGDIARHRAWMTRAYALALGAGTQLFTHLPYEIAVGKPGEASRAVLMAAGWLINVVVAERIIRARPPGGRRTAAGPPGRRGRGRGTAAD</sequence>
<name>A0A1S1PY38_9ACTN</name>
<dbReference type="Pfam" id="PF10067">
    <property type="entry name" value="DUF2306"/>
    <property type="match status" value="1"/>
</dbReference>
<gene>
    <name evidence="3" type="ORF">BBK14_21735</name>
</gene>
<dbReference type="OrthoDB" id="4698148at2"/>
<keyword evidence="2" id="KW-1133">Transmembrane helix</keyword>
<evidence type="ECO:0000256" key="1">
    <source>
        <dbReference type="SAM" id="MobiDB-lite"/>
    </source>
</evidence>
<evidence type="ECO:0000313" key="4">
    <source>
        <dbReference type="Proteomes" id="UP000179769"/>
    </source>
</evidence>
<feature type="compositionally biased region" description="Low complexity" evidence="1">
    <location>
        <begin position="232"/>
        <end position="242"/>
    </location>
</feature>
<feature type="region of interest" description="Disordered" evidence="1">
    <location>
        <begin position="232"/>
        <end position="254"/>
    </location>
</feature>
<keyword evidence="2" id="KW-0812">Transmembrane</keyword>
<evidence type="ECO:0000313" key="3">
    <source>
        <dbReference type="EMBL" id="OHV25762.1"/>
    </source>
</evidence>
<proteinExistence type="predicted"/>
<feature type="transmembrane region" description="Helical" evidence="2">
    <location>
        <begin position="113"/>
        <end position="132"/>
    </location>
</feature>
<keyword evidence="2" id="KW-0472">Membrane</keyword>
<evidence type="ECO:0008006" key="5">
    <source>
        <dbReference type="Google" id="ProtNLM"/>
    </source>
</evidence>
<evidence type="ECO:0000256" key="2">
    <source>
        <dbReference type="SAM" id="Phobius"/>
    </source>
</evidence>
<dbReference type="InterPro" id="IPR018750">
    <property type="entry name" value="DUF2306_membrane"/>
</dbReference>
<dbReference type="AlphaFoldDB" id="A0A1S1PY38"/>
<protein>
    <recommendedName>
        <fullName evidence="5">DUF2306 domain-containing protein</fullName>
    </recommendedName>
</protein>
<dbReference type="RefSeq" id="WP_071065218.1">
    <property type="nucleotide sequence ID" value="NZ_MAXA01000228.1"/>
</dbReference>
<organism evidence="3 4">
    <name type="scientific">Parafrankia soli</name>
    <dbReference type="NCBI Taxonomy" id="2599596"/>
    <lineage>
        <taxon>Bacteria</taxon>
        <taxon>Bacillati</taxon>
        <taxon>Actinomycetota</taxon>
        <taxon>Actinomycetes</taxon>
        <taxon>Frankiales</taxon>
        <taxon>Frankiaceae</taxon>
        <taxon>Parafrankia</taxon>
    </lineage>
</organism>
<keyword evidence="4" id="KW-1185">Reference proteome</keyword>
<reference evidence="4" key="1">
    <citation type="submission" date="2016-07" db="EMBL/GenBank/DDBJ databases">
        <title>Frankia sp. NRRL B-16219 Genome sequencing.</title>
        <authorList>
            <person name="Ghodhbane-Gtari F."/>
            <person name="Swanson E."/>
            <person name="Gueddou A."/>
            <person name="Louati M."/>
            <person name="Nouioui I."/>
            <person name="Hezbri K."/>
            <person name="Abebe-Akele F."/>
            <person name="Simpson S."/>
            <person name="Morris K."/>
            <person name="Thomas K."/>
            <person name="Gtari M."/>
            <person name="Tisa L.S."/>
        </authorList>
    </citation>
    <scope>NUCLEOTIDE SEQUENCE [LARGE SCALE GENOMIC DNA]</scope>
    <source>
        <strain evidence="4">NRRL B-16219</strain>
    </source>
</reference>
<dbReference type="Proteomes" id="UP000179769">
    <property type="component" value="Unassembled WGS sequence"/>
</dbReference>
<feature type="transmembrane region" description="Helical" evidence="2">
    <location>
        <begin position="75"/>
        <end position="93"/>
    </location>
</feature>
<accession>A0A1S1PY38</accession>